<keyword evidence="2" id="KW-0067">ATP-binding</keyword>
<evidence type="ECO:0000259" key="4">
    <source>
        <dbReference type="PROSITE" id="PS51459"/>
    </source>
</evidence>
<dbReference type="PROSITE" id="PS51459">
    <property type="entry name" value="FIDO"/>
    <property type="match status" value="1"/>
</dbReference>
<dbReference type="Gene3D" id="1.10.3290.10">
    <property type="entry name" value="Fido-like domain"/>
    <property type="match status" value="1"/>
</dbReference>
<evidence type="ECO:0000313" key="6">
    <source>
        <dbReference type="Proteomes" id="UP000197007"/>
    </source>
</evidence>
<sequence length="264" mass="30129">MTILEIIQTYRALGLESSLNYNEFNKILITSHSTRIEGSTLTLNETRVLIEDGNTPNGKPLLFANQTKDHYEALNFVLKEATQHRLLSVAFIQEIAAKVMKTTGEVLTNALGSVDASKGELRKVRVTTGGVSFMSFEKVPAALEQLIKKLNDLLPEQTTEEAQLALSFYAHYELVNIHPFLDGNGRTSRLLMNFIQQWYGLPLGIVFAEDKAAYYEALNSVRTNENFETYNAFMFSQYTKHLQNEIAKEKEFREKEDKTIEWKF</sequence>
<dbReference type="Proteomes" id="UP000197007">
    <property type="component" value="Chromosome"/>
</dbReference>
<evidence type="ECO:0000256" key="3">
    <source>
        <dbReference type="PIRSR" id="PIRSR640198-3"/>
    </source>
</evidence>
<dbReference type="PANTHER" id="PTHR13504:SF38">
    <property type="entry name" value="FIDO DOMAIN-CONTAINING PROTEIN"/>
    <property type="match status" value="1"/>
</dbReference>
<feature type="binding site" evidence="2">
    <location>
        <begin position="214"/>
        <end position="215"/>
    </location>
    <ligand>
        <name>ATP</name>
        <dbReference type="ChEBI" id="CHEBI:30616"/>
    </ligand>
</feature>
<keyword evidence="2" id="KW-0547">Nucleotide-binding</keyword>
<dbReference type="EMBL" id="CP022022">
    <property type="protein sequence ID" value="ASF43790.1"/>
    <property type="molecule type" value="Genomic_DNA"/>
</dbReference>
<protein>
    <submittedName>
        <fullName evidence="5">Cell filamentation protein Fic</fullName>
    </submittedName>
</protein>
<feature type="site" description="Important for autoinhibition of adenylyltransferase activity" evidence="3">
    <location>
        <position position="37"/>
    </location>
</feature>
<dbReference type="Pfam" id="PF02661">
    <property type="entry name" value="Fic"/>
    <property type="match status" value="1"/>
</dbReference>
<feature type="binding site" evidence="2">
    <location>
        <begin position="182"/>
        <end position="189"/>
    </location>
    <ligand>
        <name>ATP</name>
        <dbReference type="ChEBI" id="CHEBI:30616"/>
    </ligand>
</feature>
<evidence type="ECO:0000256" key="1">
    <source>
        <dbReference type="PIRSR" id="PIRSR640198-1"/>
    </source>
</evidence>
<keyword evidence="6" id="KW-1185">Reference proteome</keyword>
<accession>A0A1Z4BR97</accession>
<dbReference type="InterPro" id="IPR036597">
    <property type="entry name" value="Fido-like_dom_sf"/>
</dbReference>
<dbReference type="InterPro" id="IPR040198">
    <property type="entry name" value="Fido_containing"/>
</dbReference>
<name>A0A1Z4BR97_9FLAO</name>
<feature type="active site" evidence="1">
    <location>
        <position position="178"/>
    </location>
</feature>
<gene>
    <name evidence="5" type="ORF">CBG49_12275</name>
</gene>
<dbReference type="AlphaFoldDB" id="A0A1Z4BR97"/>
<feature type="domain" description="Fido" evidence="4">
    <location>
        <begin position="87"/>
        <end position="236"/>
    </location>
</feature>
<proteinExistence type="predicted"/>
<dbReference type="GO" id="GO:0005524">
    <property type="term" value="F:ATP binding"/>
    <property type="evidence" value="ECO:0007669"/>
    <property type="project" value="UniProtKB-KW"/>
</dbReference>
<dbReference type="SUPFAM" id="SSF140931">
    <property type="entry name" value="Fic-like"/>
    <property type="match status" value="1"/>
</dbReference>
<dbReference type="InterPro" id="IPR003812">
    <property type="entry name" value="Fido"/>
</dbReference>
<evidence type="ECO:0000313" key="5">
    <source>
        <dbReference type="EMBL" id="ASF43790.1"/>
    </source>
</evidence>
<reference evidence="6" key="1">
    <citation type="submission" date="2017-06" db="EMBL/GenBank/DDBJ databases">
        <title>Complete genome sequence of Capnocytophaga sp. KCOM 1579 (=ChDC OS43) isolated from a human refractory periapical abscess lesion.</title>
        <authorList>
            <person name="Kook J.-K."/>
            <person name="Park S.-N."/>
            <person name="Lim Y.K."/>
            <person name="Roh H."/>
        </authorList>
    </citation>
    <scope>NUCLEOTIDE SEQUENCE [LARGE SCALE GENOMIC DNA]</scope>
    <source>
        <strain evidence="6">ChDC OS43</strain>
    </source>
</reference>
<dbReference type="PANTHER" id="PTHR13504">
    <property type="entry name" value="FIDO DOMAIN-CONTAINING PROTEIN DDB_G0283145"/>
    <property type="match status" value="1"/>
</dbReference>
<evidence type="ECO:0000256" key="2">
    <source>
        <dbReference type="PIRSR" id="PIRSR640198-2"/>
    </source>
</evidence>
<organism evidence="5 6">
    <name type="scientific">Capnocytophaga endodontalis</name>
    <dbReference type="NCBI Taxonomy" id="2708117"/>
    <lineage>
        <taxon>Bacteria</taxon>
        <taxon>Pseudomonadati</taxon>
        <taxon>Bacteroidota</taxon>
        <taxon>Flavobacteriia</taxon>
        <taxon>Flavobacteriales</taxon>
        <taxon>Flavobacteriaceae</taxon>
        <taxon>Capnocytophaga</taxon>
    </lineage>
</organism>
<dbReference type="KEGG" id="capn:CBG49_12275"/>
<dbReference type="RefSeq" id="WP_088594690.1">
    <property type="nucleotide sequence ID" value="NZ_CP022022.1"/>
</dbReference>